<evidence type="ECO:0000313" key="3">
    <source>
        <dbReference type="Proteomes" id="UP000243333"/>
    </source>
</evidence>
<evidence type="ECO:0000256" key="1">
    <source>
        <dbReference type="SAM" id="SignalP"/>
    </source>
</evidence>
<name>A0A1G7ITV6_9FIRM</name>
<feature type="signal peptide" evidence="1">
    <location>
        <begin position="1"/>
        <end position="22"/>
    </location>
</feature>
<dbReference type="Pfam" id="PF04294">
    <property type="entry name" value="VanW"/>
    <property type="match status" value="1"/>
</dbReference>
<reference evidence="3" key="1">
    <citation type="submission" date="2016-10" db="EMBL/GenBank/DDBJ databases">
        <authorList>
            <person name="Varghese N."/>
            <person name="Submissions S."/>
        </authorList>
    </citation>
    <scope>NUCLEOTIDE SEQUENCE [LARGE SCALE GENOMIC DNA]</scope>
    <source>
        <strain evidence="3">DSM 23256</strain>
    </source>
</reference>
<dbReference type="InterPro" id="IPR007391">
    <property type="entry name" value="Vancomycin_resist_VanW"/>
</dbReference>
<dbReference type="STRING" id="1123285.SAMN05660235_00647"/>
<gene>
    <name evidence="2" type="ORF">SAMN05660235_00647</name>
</gene>
<proteinExistence type="predicted"/>
<dbReference type="AlphaFoldDB" id="A0A1G7ITV6"/>
<dbReference type="PANTHER" id="PTHR35788">
    <property type="entry name" value="EXPORTED PROTEIN-RELATED"/>
    <property type="match status" value="1"/>
</dbReference>
<dbReference type="InterPro" id="IPR052913">
    <property type="entry name" value="Glycopeptide_resist_protein"/>
</dbReference>
<feature type="chain" id="PRO_5038945961" evidence="1">
    <location>
        <begin position="23"/>
        <end position="276"/>
    </location>
</feature>
<keyword evidence="1" id="KW-0732">Signal</keyword>
<sequence>MKLWGKAVALFVLVALPGCGWLQPPAPKQRPDSVAPGVTVEGTAVGGLTRAELETVLKSLAQQRYRTPQDARFDDETGKVAAGEPGRRLDITATADQAMAAPPNSALAGIYQDIQPAISAAQLEQARRLGSYTTEILDASPGRLHNIRLTAKLINNAVIEPGAEFSFNRHTGEPTAERGFKEAPVIGRDGQMEYGLGGGMCQVSSTLYNAVLAAGWPVTERHPHSQPVAYVPQGCDATTYTDKDLRFVNATRQRAVIRAVVHGRRLTVDLWGLSKE</sequence>
<dbReference type="Proteomes" id="UP000243333">
    <property type="component" value="Unassembled WGS sequence"/>
</dbReference>
<protein>
    <submittedName>
        <fullName evidence="2">VanW like protein</fullName>
    </submittedName>
</protein>
<dbReference type="PANTHER" id="PTHR35788:SF1">
    <property type="entry name" value="EXPORTED PROTEIN"/>
    <property type="match status" value="1"/>
</dbReference>
<evidence type="ECO:0000313" key="2">
    <source>
        <dbReference type="EMBL" id="SDF16107.1"/>
    </source>
</evidence>
<dbReference type="OrthoDB" id="9797191at2"/>
<dbReference type="EMBL" id="FNBU01000003">
    <property type="protein sequence ID" value="SDF16107.1"/>
    <property type="molecule type" value="Genomic_DNA"/>
</dbReference>
<accession>A0A1G7ITV6</accession>
<keyword evidence="3" id="KW-1185">Reference proteome</keyword>
<organism evidence="2 3">
    <name type="scientific">Sporolituus thermophilus DSM 23256</name>
    <dbReference type="NCBI Taxonomy" id="1123285"/>
    <lineage>
        <taxon>Bacteria</taxon>
        <taxon>Bacillati</taxon>
        <taxon>Bacillota</taxon>
        <taxon>Negativicutes</taxon>
        <taxon>Selenomonadales</taxon>
        <taxon>Sporomusaceae</taxon>
        <taxon>Sporolituus</taxon>
    </lineage>
</organism>
<dbReference type="RefSeq" id="WP_093688061.1">
    <property type="nucleotide sequence ID" value="NZ_FNBU01000003.1"/>
</dbReference>